<dbReference type="EMBL" id="JACHBG010000035">
    <property type="protein sequence ID" value="MBB6489274.1"/>
    <property type="molecule type" value="Genomic_DNA"/>
</dbReference>
<dbReference type="InterPro" id="IPR002028">
    <property type="entry name" value="Trp_synthase_suA"/>
</dbReference>
<keyword evidence="5 8" id="KW-0057">Aromatic amino acid biosynthesis</keyword>
<evidence type="ECO:0000256" key="3">
    <source>
        <dbReference type="ARBA" id="ARBA00022605"/>
    </source>
</evidence>
<dbReference type="GO" id="GO:0004834">
    <property type="term" value="F:tryptophan synthase activity"/>
    <property type="evidence" value="ECO:0007669"/>
    <property type="project" value="UniProtKB-UniRule"/>
</dbReference>
<dbReference type="Pfam" id="PF00290">
    <property type="entry name" value="Trp_syntA"/>
    <property type="match status" value="1"/>
</dbReference>
<dbReference type="SUPFAM" id="SSF51366">
    <property type="entry name" value="Ribulose-phoshate binding barrel"/>
    <property type="match status" value="1"/>
</dbReference>
<evidence type="ECO:0000256" key="6">
    <source>
        <dbReference type="ARBA" id="ARBA00023239"/>
    </source>
</evidence>
<evidence type="ECO:0000256" key="5">
    <source>
        <dbReference type="ARBA" id="ARBA00023141"/>
    </source>
</evidence>
<dbReference type="EC" id="4.2.1.20" evidence="8"/>
<evidence type="ECO:0000256" key="2">
    <source>
        <dbReference type="ARBA" id="ARBA00011270"/>
    </source>
</evidence>
<keyword evidence="4 8" id="KW-0822">Tryptophan biosynthesis</keyword>
<evidence type="ECO:0000256" key="8">
    <source>
        <dbReference type="HAMAP-Rule" id="MF_00131"/>
    </source>
</evidence>
<evidence type="ECO:0000313" key="10">
    <source>
        <dbReference type="EMBL" id="MBB6489274.1"/>
    </source>
</evidence>
<dbReference type="PANTHER" id="PTHR43406:SF1">
    <property type="entry name" value="TRYPTOPHAN SYNTHASE ALPHA CHAIN, CHLOROPLASTIC"/>
    <property type="match status" value="1"/>
</dbReference>
<dbReference type="Gene3D" id="3.20.20.70">
    <property type="entry name" value="Aldolase class I"/>
    <property type="match status" value="1"/>
</dbReference>
<comment type="similarity">
    <text evidence="8 9">Belongs to the TrpA family.</text>
</comment>
<feature type="active site" description="Proton acceptor" evidence="8">
    <location>
        <position position="51"/>
    </location>
</feature>
<dbReference type="InterPro" id="IPR011060">
    <property type="entry name" value="RibuloseP-bd_barrel"/>
</dbReference>
<dbReference type="UniPathway" id="UPA00035">
    <property type="reaction ID" value="UER00044"/>
</dbReference>
<dbReference type="RefSeq" id="WP_184711177.1">
    <property type="nucleotide sequence ID" value="NZ_JACHBG010000035.1"/>
</dbReference>
<keyword evidence="3 8" id="KW-0028">Amino-acid biosynthesis</keyword>
<dbReference type="PROSITE" id="PS00167">
    <property type="entry name" value="TRP_SYNTHASE_ALPHA"/>
    <property type="match status" value="1"/>
</dbReference>
<evidence type="ECO:0000256" key="7">
    <source>
        <dbReference type="ARBA" id="ARBA00049047"/>
    </source>
</evidence>
<dbReference type="GO" id="GO:0005829">
    <property type="term" value="C:cytosol"/>
    <property type="evidence" value="ECO:0007669"/>
    <property type="project" value="TreeGrafter"/>
</dbReference>
<dbReference type="NCBIfam" id="TIGR00262">
    <property type="entry name" value="trpA"/>
    <property type="match status" value="1"/>
</dbReference>
<dbReference type="CDD" id="cd04724">
    <property type="entry name" value="Tryptophan_synthase_alpha"/>
    <property type="match status" value="1"/>
</dbReference>
<comment type="subunit">
    <text evidence="2 8">Tetramer of two alpha and two beta chains.</text>
</comment>
<feature type="active site" description="Proton acceptor" evidence="8">
    <location>
        <position position="62"/>
    </location>
</feature>
<comment type="caution">
    <text evidence="10">The sequence shown here is derived from an EMBL/GenBank/DDBJ whole genome shotgun (WGS) entry which is preliminary data.</text>
</comment>
<organism evidence="10 11">
    <name type="scientific">Rhizobium lusitanum</name>
    <dbReference type="NCBI Taxonomy" id="293958"/>
    <lineage>
        <taxon>Bacteria</taxon>
        <taxon>Pseudomonadati</taxon>
        <taxon>Pseudomonadota</taxon>
        <taxon>Alphaproteobacteria</taxon>
        <taxon>Hyphomicrobiales</taxon>
        <taxon>Rhizobiaceae</taxon>
        <taxon>Rhizobium/Agrobacterium group</taxon>
        <taxon>Rhizobium</taxon>
    </lineage>
</organism>
<evidence type="ECO:0000256" key="9">
    <source>
        <dbReference type="RuleBase" id="RU003662"/>
    </source>
</evidence>
<evidence type="ECO:0000313" key="11">
    <source>
        <dbReference type="Proteomes" id="UP000565576"/>
    </source>
</evidence>
<dbReference type="PANTHER" id="PTHR43406">
    <property type="entry name" value="TRYPTOPHAN SYNTHASE, ALPHA CHAIN"/>
    <property type="match status" value="1"/>
</dbReference>
<dbReference type="InterPro" id="IPR013785">
    <property type="entry name" value="Aldolase_TIM"/>
</dbReference>
<dbReference type="InterPro" id="IPR018204">
    <property type="entry name" value="Trp_synthase_alpha_AS"/>
</dbReference>
<sequence>MTRNRIDLMFARLKAERRSAFVTFTVACDPSFDESLERMRLLAENGIDLLEIGHPFSDPILDGATIQRANRRALAAGGSLPRTLDLCAAFRLDNDETPIILMGYANPIRTMGYDVFAARAAAAGVDGLIVADLPLREADALLKHLSKYGLVMIPLAAPSLPTEDFVSDQRGVGGFLYCIPVVGPTGGPSASIDVIADAVERCRSVSGMPIMVGFGIKTPDMAAAVAKVADGVIVATALIERFETMLQDCAHETFKSTAAQVVADYRHAIDS</sequence>
<accession>A0A7X0IY22</accession>
<gene>
    <name evidence="8" type="primary">trpA</name>
    <name evidence="10" type="ORF">GGD46_006601</name>
</gene>
<comment type="catalytic activity">
    <reaction evidence="7 8">
        <text>(1S,2R)-1-C-(indol-3-yl)glycerol 3-phosphate + L-serine = D-glyceraldehyde 3-phosphate + L-tryptophan + H2O</text>
        <dbReference type="Rhea" id="RHEA:10532"/>
        <dbReference type="ChEBI" id="CHEBI:15377"/>
        <dbReference type="ChEBI" id="CHEBI:33384"/>
        <dbReference type="ChEBI" id="CHEBI:57912"/>
        <dbReference type="ChEBI" id="CHEBI:58866"/>
        <dbReference type="ChEBI" id="CHEBI:59776"/>
        <dbReference type="EC" id="4.2.1.20"/>
    </reaction>
</comment>
<protein>
    <recommendedName>
        <fullName evidence="8">Tryptophan synthase alpha chain</fullName>
        <ecNumber evidence="8">4.2.1.20</ecNumber>
    </recommendedName>
</protein>
<comment type="function">
    <text evidence="8">The alpha subunit is responsible for the aldol cleavage of indoleglycerol phosphate to indole and glyceraldehyde 3-phosphate.</text>
</comment>
<evidence type="ECO:0000256" key="1">
    <source>
        <dbReference type="ARBA" id="ARBA00004733"/>
    </source>
</evidence>
<name>A0A7X0IY22_9HYPH</name>
<dbReference type="Proteomes" id="UP000565576">
    <property type="component" value="Unassembled WGS sequence"/>
</dbReference>
<evidence type="ECO:0000256" key="4">
    <source>
        <dbReference type="ARBA" id="ARBA00022822"/>
    </source>
</evidence>
<dbReference type="AlphaFoldDB" id="A0A7X0IY22"/>
<reference evidence="10 11" key="1">
    <citation type="submission" date="2020-08" db="EMBL/GenBank/DDBJ databases">
        <title>Genomic Encyclopedia of Type Strains, Phase IV (KMG-V): Genome sequencing to study the core and pangenomes of soil and plant-associated prokaryotes.</title>
        <authorList>
            <person name="Whitman W."/>
        </authorList>
    </citation>
    <scope>NUCLEOTIDE SEQUENCE [LARGE SCALE GENOMIC DNA]</scope>
    <source>
        <strain evidence="10 11">SEMIA 4060</strain>
    </source>
</reference>
<keyword evidence="6 8" id="KW-0456">Lyase</keyword>
<proteinExistence type="inferred from homology"/>
<comment type="pathway">
    <text evidence="1 8">Amino-acid biosynthesis; L-tryptophan biosynthesis; L-tryptophan from chorismate: step 5/5.</text>
</comment>
<dbReference type="HAMAP" id="MF_00131">
    <property type="entry name" value="Trp_synth_alpha"/>
    <property type="match status" value="1"/>
</dbReference>